<dbReference type="eggNOG" id="ENOG5033E04">
    <property type="taxonomic scope" value="Bacteria"/>
</dbReference>
<dbReference type="RefSeq" id="WP_012402745.1">
    <property type="nucleotide sequence ID" value="NC_010623.1"/>
</dbReference>
<keyword evidence="2" id="KW-1185">Reference proteome</keyword>
<dbReference type="STRING" id="391038.Bphy_3418"/>
<protein>
    <submittedName>
        <fullName evidence="1">Uncharacterized protein</fullName>
    </submittedName>
</protein>
<reference evidence="2" key="1">
    <citation type="journal article" date="2014" name="Stand. Genomic Sci.">
        <title>Complete genome sequence of Burkholderia phymatum STM815(T), a broad host range and efficient nitrogen-fixing symbiont of Mimosa species.</title>
        <authorList>
            <person name="Moulin L."/>
            <person name="Klonowska A."/>
            <person name="Caroline B."/>
            <person name="Booth K."/>
            <person name="Vriezen J.A."/>
            <person name="Melkonian R."/>
            <person name="James E.K."/>
            <person name="Young J.P."/>
            <person name="Bena G."/>
            <person name="Hauser L."/>
            <person name="Land M."/>
            <person name="Kyrpides N."/>
            <person name="Bruce D."/>
            <person name="Chain P."/>
            <person name="Copeland A."/>
            <person name="Pitluck S."/>
            <person name="Woyke T."/>
            <person name="Lizotte-Waniewski M."/>
            <person name="Bristow J."/>
            <person name="Riley M."/>
        </authorList>
    </citation>
    <scope>NUCLEOTIDE SEQUENCE [LARGE SCALE GENOMIC DNA]</scope>
    <source>
        <strain evidence="2">DSM 17167 / CIP 108236 / LMG 21445 / STM815</strain>
    </source>
</reference>
<name>B2JL43_PARP8</name>
<dbReference type="EMBL" id="CP001044">
    <property type="protein sequence ID" value="ACC72572.1"/>
    <property type="molecule type" value="Genomic_DNA"/>
</dbReference>
<dbReference type="AlphaFoldDB" id="B2JL43"/>
<sequence precursor="true">MLDFIRHPVRILHLNVRTEVHGDEERTAVDIKLGFDLPNRALDKLSPSLRASLYEVLDDPNLPVLGPDGQHLTHVKNPQLGTLKWAGEYAPVGLHFHTGNGRSAKGDLLFPEATFGKLAITAKEGGTCACVARAQILPNPDETAKLVGLLKHEIPATLDSAGAVDTEVEGADDE</sequence>
<gene>
    <name evidence="1" type="ordered locus">Bphy_3418</name>
</gene>
<proteinExistence type="predicted"/>
<organism evidence="1 2">
    <name type="scientific">Paraburkholderia phymatum (strain DSM 17167 / CIP 108236 / LMG 21445 / STM815)</name>
    <name type="common">Burkholderia phymatum</name>
    <dbReference type="NCBI Taxonomy" id="391038"/>
    <lineage>
        <taxon>Bacteria</taxon>
        <taxon>Pseudomonadati</taxon>
        <taxon>Pseudomonadota</taxon>
        <taxon>Betaproteobacteria</taxon>
        <taxon>Burkholderiales</taxon>
        <taxon>Burkholderiaceae</taxon>
        <taxon>Paraburkholderia</taxon>
    </lineage>
</organism>
<dbReference type="HOGENOM" id="CLU_112350_0_0_4"/>
<evidence type="ECO:0000313" key="2">
    <source>
        <dbReference type="Proteomes" id="UP000001192"/>
    </source>
</evidence>
<dbReference type="OrthoDB" id="9033198at2"/>
<dbReference type="KEGG" id="bph:Bphy_3418"/>
<accession>B2JL43</accession>
<dbReference type="Proteomes" id="UP000001192">
    <property type="component" value="Chromosome 2"/>
</dbReference>
<evidence type="ECO:0000313" key="1">
    <source>
        <dbReference type="EMBL" id="ACC72572.1"/>
    </source>
</evidence>